<dbReference type="Proteomes" id="UP000030762">
    <property type="component" value="Unassembled WGS sequence"/>
</dbReference>
<dbReference type="VEuPathDB" id="FungiDB:SDRG_07685"/>
<feature type="region of interest" description="Disordered" evidence="4">
    <location>
        <begin position="1"/>
        <end position="74"/>
    </location>
</feature>
<dbReference type="eggNOG" id="KOG0381">
    <property type="taxonomic scope" value="Eukaryota"/>
</dbReference>
<feature type="compositionally biased region" description="Polar residues" evidence="4">
    <location>
        <begin position="264"/>
        <end position="276"/>
    </location>
</feature>
<evidence type="ECO:0000313" key="7">
    <source>
        <dbReference type="Proteomes" id="UP000030762"/>
    </source>
</evidence>
<feature type="region of interest" description="Disordered" evidence="4">
    <location>
        <begin position="243"/>
        <end position="276"/>
    </location>
</feature>
<dbReference type="PROSITE" id="PS50118">
    <property type="entry name" value="HMG_BOX_2"/>
    <property type="match status" value="1"/>
</dbReference>
<evidence type="ECO:0000256" key="1">
    <source>
        <dbReference type="ARBA" id="ARBA00004123"/>
    </source>
</evidence>
<keyword evidence="3" id="KW-0238">DNA-binding</keyword>
<dbReference type="InParanoid" id="T0QM60"/>
<dbReference type="SUPFAM" id="SSF47113">
    <property type="entry name" value="Histone-fold"/>
    <property type="match status" value="1"/>
</dbReference>
<dbReference type="InterPro" id="IPR003958">
    <property type="entry name" value="CBFA_NFYB_domain"/>
</dbReference>
<evidence type="ECO:0000256" key="2">
    <source>
        <dbReference type="ARBA" id="ARBA00023242"/>
    </source>
</evidence>
<dbReference type="STRING" id="1156394.T0QM60"/>
<evidence type="ECO:0000256" key="3">
    <source>
        <dbReference type="PROSITE-ProRule" id="PRU00267"/>
    </source>
</evidence>
<dbReference type="PANTHER" id="PTHR10252">
    <property type="entry name" value="HISTONE-LIKE TRANSCRIPTION FACTOR CCAAT-RELATED"/>
    <property type="match status" value="1"/>
</dbReference>
<dbReference type="InterPro" id="IPR009071">
    <property type="entry name" value="HMG_box_dom"/>
</dbReference>
<protein>
    <recommendedName>
        <fullName evidence="5">HMG box domain-containing protein</fullName>
    </recommendedName>
</protein>
<evidence type="ECO:0000313" key="6">
    <source>
        <dbReference type="EMBL" id="EQC34885.1"/>
    </source>
</evidence>
<dbReference type="eggNOG" id="KOG1657">
    <property type="taxonomic scope" value="Eukaryota"/>
</dbReference>
<dbReference type="PRINTS" id="PR00886">
    <property type="entry name" value="HIGHMOBLTY12"/>
</dbReference>
<sequence>MANQRSDVDDDEMTGVTANDEMTYVEEKGSRSDEEDDGTAEEETKEDEGMTSPTEDAETTAAQGEAPKEGGKGLVKPQSAYFHFLAAKRPQAKAENPGATIGTIQKVLGTMWKELTPEDKEPYVQLALKDKERYTAAKQDMIDRGIDLAPEKPAAPPAEDVLILPLSRVKRIISADPDVGKVSKDAQIAIAKATELFIQFLAAKGYDSALISKRKTIKDSDLLQAIHALGCLDWLRDDFPQSSAASATSRSAEPKAKPIEAPTSEASRITSFFTRS</sequence>
<evidence type="ECO:0000256" key="4">
    <source>
        <dbReference type="SAM" id="MobiDB-lite"/>
    </source>
</evidence>
<feature type="compositionally biased region" description="Acidic residues" evidence="4">
    <location>
        <begin position="33"/>
        <end position="46"/>
    </location>
</feature>
<dbReference type="Gene3D" id="1.10.20.10">
    <property type="entry name" value="Histone, subunit A"/>
    <property type="match status" value="1"/>
</dbReference>
<dbReference type="EMBL" id="JH767153">
    <property type="protein sequence ID" value="EQC34885.1"/>
    <property type="molecule type" value="Genomic_DNA"/>
</dbReference>
<dbReference type="GO" id="GO:0008623">
    <property type="term" value="C:CHRAC"/>
    <property type="evidence" value="ECO:0007669"/>
    <property type="project" value="TreeGrafter"/>
</dbReference>
<dbReference type="Pfam" id="PF00808">
    <property type="entry name" value="CBFD_NFYB_HMF"/>
    <property type="match status" value="1"/>
</dbReference>
<name>T0QM60_SAPDV</name>
<dbReference type="OMA" id="PQSAYFH"/>
<dbReference type="AlphaFoldDB" id="T0QM60"/>
<dbReference type="InterPro" id="IPR009072">
    <property type="entry name" value="Histone-fold"/>
</dbReference>
<feature type="DNA-binding region" description="HMG box" evidence="3">
    <location>
        <begin position="74"/>
        <end position="142"/>
    </location>
</feature>
<dbReference type="GO" id="GO:0003677">
    <property type="term" value="F:DNA binding"/>
    <property type="evidence" value="ECO:0007669"/>
    <property type="project" value="UniProtKB-UniRule"/>
</dbReference>
<accession>T0QM60</accession>
<dbReference type="Pfam" id="PF00505">
    <property type="entry name" value="HMG_box"/>
    <property type="match status" value="1"/>
</dbReference>
<keyword evidence="2 3" id="KW-0539">Nucleus</keyword>
<dbReference type="Gene3D" id="1.10.30.10">
    <property type="entry name" value="High mobility group box domain"/>
    <property type="match status" value="1"/>
</dbReference>
<keyword evidence="7" id="KW-1185">Reference proteome</keyword>
<dbReference type="InterPro" id="IPR036910">
    <property type="entry name" value="HMG_box_dom_sf"/>
</dbReference>
<dbReference type="PANTHER" id="PTHR10252:SF54">
    <property type="entry name" value="CHROMATIN ACCESSIBILITY COMPLEX PROTEIN 1"/>
    <property type="match status" value="1"/>
</dbReference>
<organism evidence="6 7">
    <name type="scientific">Saprolegnia diclina (strain VS20)</name>
    <dbReference type="NCBI Taxonomy" id="1156394"/>
    <lineage>
        <taxon>Eukaryota</taxon>
        <taxon>Sar</taxon>
        <taxon>Stramenopiles</taxon>
        <taxon>Oomycota</taxon>
        <taxon>Saprolegniomycetes</taxon>
        <taxon>Saprolegniales</taxon>
        <taxon>Saprolegniaceae</taxon>
        <taxon>Saprolegnia</taxon>
    </lineage>
</organism>
<dbReference type="GeneID" id="19948412"/>
<dbReference type="GO" id="GO:0006261">
    <property type="term" value="P:DNA-templated DNA replication"/>
    <property type="evidence" value="ECO:0007669"/>
    <property type="project" value="TreeGrafter"/>
</dbReference>
<evidence type="ECO:0000259" key="5">
    <source>
        <dbReference type="PROSITE" id="PS50118"/>
    </source>
</evidence>
<dbReference type="SUPFAM" id="SSF47095">
    <property type="entry name" value="HMG-box"/>
    <property type="match status" value="1"/>
</dbReference>
<dbReference type="SMART" id="SM00398">
    <property type="entry name" value="HMG"/>
    <property type="match status" value="1"/>
</dbReference>
<dbReference type="CDD" id="cd22929">
    <property type="entry name" value="HFD_POLE4-like"/>
    <property type="match status" value="1"/>
</dbReference>
<feature type="domain" description="HMG box" evidence="5">
    <location>
        <begin position="74"/>
        <end position="142"/>
    </location>
</feature>
<comment type="subcellular location">
    <subcellularLocation>
        <location evidence="1">Nucleus</location>
    </subcellularLocation>
</comment>
<dbReference type="RefSeq" id="XP_008611757.1">
    <property type="nucleotide sequence ID" value="XM_008613535.1"/>
</dbReference>
<dbReference type="CDD" id="cd00084">
    <property type="entry name" value="HMG-box_SF"/>
    <property type="match status" value="1"/>
</dbReference>
<dbReference type="InterPro" id="IPR050568">
    <property type="entry name" value="Transcr_DNA_Rep_Reg"/>
</dbReference>
<reference evidence="6 7" key="1">
    <citation type="submission" date="2012-04" db="EMBL/GenBank/DDBJ databases">
        <title>The Genome Sequence of Saprolegnia declina VS20.</title>
        <authorList>
            <consortium name="The Broad Institute Genome Sequencing Platform"/>
            <person name="Russ C."/>
            <person name="Nusbaum C."/>
            <person name="Tyler B."/>
            <person name="van West P."/>
            <person name="Dieguez-Uribeondo J."/>
            <person name="de Bruijn I."/>
            <person name="Tripathy S."/>
            <person name="Jiang R."/>
            <person name="Young S.K."/>
            <person name="Zeng Q."/>
            <person name="Gargeya S."/>
            <person name="Fitzgerald M."/>
            <person name="Haas B."/>
            <person name="Abouelleil A."/>
            <person name="Alvarado L."/>
            <person name="Arachchi H.M."/>
            <person name="Berlin A."/>
            <person name="Chapman S.B."/>
            <person name="Goldberg J."/>
            <person name="Griggs A."/>
            <person name="Gujja S."/>
            <person name="Hansen M."/>
            <person name="Howarth C."/>
            <person name="Imamovic A."/>
            <person name="Larimer J."/>
            <person name="McCowen C."/>
            <person name="Montmayeur A."/>
            <person name="Murphy C."/>
            <person name="Neiman D."/>
            <person name="Pearson M."/>
            <person name="Priest M."/>
            <person name="Roberts A."/>
            <person name="Saif S."/>
            <person name="Shea T."/>
            <person name="Sisk P."/>
            <person name="Sykes S."/>
            <person name="Wortman J."/>
            <person name="Nusbaum C."/>
            <person name="Birren B."/>
        </authorList>
    </citation>
    <scope>NUCLEOTIDE SEQUENCE [LARGE SCALE GENOMIC DNA]</scope>
    <source>
        <strain evidence="6 7">VS20</strain>
    </source>
</reference>
<dbReference type="OrthoDB" id="1919336at2759"/>
<gene>
    <name evidence="6" type="ORF">SDRG_07685</name>
</gene>
<dbReference type="GO" id="GO:0046982">
    <property type="term" value="F:protein heterodimerization activity"/>
    <property type="evidence" value="ECO:0007669"/>
    <property type="project" value="InterPro"/>
</dbReference>
<proteinExistence type="predicted"/>